<organism evidence="2 3">
    <name type="scientific">Portunus trituberculatus</name>
    <name type="common">Swimming crab</name>
    <name type="synonym">Neptunus trituberculatus</name>
    <dbReference type="NCBI Taxonomy" id="210409"/>
    <lineage>
        <taxon>Eukaryota</taxon>
        <taxon>Metazoa</taxon>
        <taxon>Ecdysozoa</taxon>
        <taxon>Arthropoda</taxon>
        <taxon>Crustacea</taxon>
        <taxon>Multicrustacea</taxon>
        <taxon>Malacostraca</taxon>
        <taxon>Eumalacostraca</taxon>
        <taxon>Eucarida</taxon>
        <taxon>Decapoda</taxon>
        <taxon>Pleocyemata</taxon>
        <taxon>Brachyura</taxon>
        <taxon>Eubrachyura</taxon>
        <taxon>Portunoidea</taxon>
        <taxon>Portunidae</taxon>
        <taxon>Portuninae</taxon>
        <taxon>Portunus</taxon>
    </lineage>
</organism>
<evidence type="ECO:0000313" key="2">
    <source>
        <dbReference type="EMBL" id="MPC84511.1"/>
    </source>
</evidence>
<evidence type="ECO:0000313" key="3">
    <source>
        <dbReference type="Proteomes" id="UP000324222"/>
    </source>
</evidence>
<reference evidence="2 3" key="1">
    <citation type="submission" date="2019-05" db="EMBL/GenBank/DDBJ databases">
        <title>Another draft genome of Portunus trituberculatus and its Hox gene families provides insights of decapod evolution.</title>
        <authorList>
            <person name="Jeong J.-H."/>
            <person name="Song I."/>
            <person name="Kim S."/>
            <person name="Choi T."/>
            <person name="Kim D."/>
            <person name="Ryu S."/>
            <person name="Kim W."/>
        </authorList>
    </citation>
    <scope>NUCLEOTIDE SEQUENCE [LARGE SCALE GENOMIC DNA]</scope>
    <source>
        <tissue evidence="2">Muscle</tissue>
    </source>
</reference>
<name>A0A5B7IGH2_PORTR</name>
<sequence length="95" mass="10605">MPPKCPAISPSVTPSSAKKTMKSLTLETLLIKKAGETVSSLQAKRMQENETMKKALEEVKEDNNDDKKQVKKFELILNGNKEKAATDDKIELKMN</sequence>
<keyword evidence="3" id="KW-1185">Reference proteome</keyword>
<dbReference type="AlphaFoldDB" id="A0A5B7IGH2"/>
<keyword evidence="1" id="KW-0175">Coiled coil</keyword>
<gene>
    <name evidence="2" type="ORF">E2C01_079250</name>
</gene>
<accession>A0A5B7IGH2</accession>
<protein>
    <submittedName>
        <fullName evidence="2">Uncharacterized protein</fullName>
    </submittedName>
</protein>
<proteinExistence type="predicted"/>
<comment type="caution">
    <text evidence="2">The sequence shown here is derived from an EMBL/GenBank/DDBJ whole genome shotgun (WGS) entry which is preliminary data.</text>
</comment>
<dbReference type="Proteomes" id="UP000324222">
    <property type="component" value="Unassembled WGS sequence"/>
</dbReference>
<evidence type="ECO:0000256" key="1">
    <source>
        <dbReference type="SAM" id="Coils"/>
    </source>
</evidence>
<dbReference type="EMBL" id="VSRR010065610">
    <property type="protein sequence ID" value="MPC84511.1"/>
    <property type="molecule type" value="Genomic_DNA"/>
</dbReference>
<feature type="coiled-coil region" evidence="1">
    <location>
        <begin position="38"/>
        <end position="76"/>
    </location>
</feature>